<keyword evidence="13" id="KW-1278">Translocase</keyword>
<evidence type="ECO:0000256" key="8">
    <source>
        <dbReference type="ARBA" id="ARBA00022723"/>
    </source>
</evidence>
<comment type="subcellular location">
    <subcellularLocation>
        <location evidence="3 16">Cell inner membrane</location>
    </subcellularLocation>
</comment>
<dbReference type="NCBIfam" id="TIGR02533">
    <property type="entry name" value="type_II_gspE"/>
    <property type="match status" value="1"/>
</dbReference>
<dbReference type="PROSITE" id="PS00662">
    <property type="entry name" value="T2SP_E"/>
    <property type="match status" value="1"/>
</dbReference>
<keyword evidence="8" id="KW-0479">Metal-binding</keyword>
<evidence type="ECO:0000256" key="3">
    <source>
        <dbReference type="ARBA" id="ARBA00004533"/>
    </source>
</evidence>
<dbReference type="RefSeq" id="WP_322541653.1">
    <property type="nucleotide sequence ID" value="NZ_JAOBTT010000001.1"/>
</dbReference>
<dbReference type="InterPro" id="IPR037257">
    <property type="entry name" value="T2SS_E_N_sf"/>
</dbReference>
<sequence length="488" mass="53696">MSDRRFPWPWVEQHGVALLNDAAGPRLCYRADATLFALAEARRVAPDAALIPLSPAEFQREAAAYYQQNGASQQMVDAWEHALDLSALVDALPDDNDLLDSDDGAPVIKVINAILSEAVREGASDVHLEPFEKHLSVRFRIDGMLRQILSPPPQLSRFLISRIKIMAQLDIAERRLPQDGRITLRVGGRSVDVRVSTLPSRHGERVVLRILDKNGMPIHLENTGMQDALQQQLRQQLALPHGIILVTGPTGSGKSTTLYAALREIGSPSKNILTIEDPVEYELEGVGQTQVNAKVEMTFARGLRAILRQDPDVVMIGEIRDTETARIAVQAALTGHLVLSTLHTNSALGAIERLRDMGTEPYLLANALRAVLAQRLVRKLCLACRQPVQQPRHLLPFALSETLPETIPLYRAGGCDACHHTGYRGRAGIHELVIIDEALRVGISAGEGEHTLQQRARDRVPLLQNGWQAVLAGTTSLEELLRVTRESA</sequence>
<dbReference type="InterPro" id="IPR027417">
    <property type="entry name" value="P-loop_NTPase"/>
</dbReference>
<evidence type="ECO:0000256" key="7">
    <source>
        <dbReference type="ARBA" id="ARBA00022519"/>
    </source>
</evidence>
<keyword evidence="10" id="KW-0862">Zinc</keyword>
<dbReference type="SMART" id="SM00382">
    <property type="entry name" value="AAA"/>
    <property type="match status" value="1"/>
</dbReference>
<comment type="similarity">
    <text evidence="4 16">Belongs to the GSP E family.</text>
</comment>
<evidence type="ECO:0000259" key="17">
    <source>
        <dbReference type="PROSITE" id="PS00662"/>
    </source>
</evidence>
<keyword evidence="5 16" id="KW-0813">Transport</keyword>
<keyword evidence="7" id="KW-0997">Cell inner membrane</keyword>
<comment type="caution">
    <text evidence="18">The sequence shown here is derived from an EMBL/GenBank/DDBJ whole genome shotgun (WGS) entry which is preliminary data.</text>
</comment>
<name>A0ABU5LC88_9GAMM</name>
<dbReference type="SUPFAM" id="SSF52540">
    <property type="entry name" value="P-loop containing nucleoside triphosphate hydrolases"/>
    <property type="match status" value="1"/>
</dbReference>
<comment type="cofactor">
    <cofactor evidence="1">
        <name>Zn(2+)</name>
        <dbReference type="ChEBI" id="CHEBI:29105"/>
    </cofactor>
</comment>
<keyword evidence="6" id="KW-1003">Cell membrane</keyword>
<evidence type="ECO:0000256" key="13">
    <source>
        <dbReference type="ARBA" id="ARBA00022967"/>
    </source>
</evidence>
<dbReference type="PANTHER" id="PTHR30258:SF27">
    <property type="entry name" value="BACTERIOPHAGE ADSORPTION PROTEIN B-RELATED"/>
    <property type="match status" value="1"/>
</dbReference>
<evidence type="ECO:0000256" key="12">
    <source>
        <dbReference type="ARBA" id="ARBA00022927"/>
    </source>
</evidence>
<dbReference type="EMBL" id="JAOBTT010000001">
    <property type="protein sequence ID" value="MDZ7277557.1"/>
    <property type="molecule type" value="Genomic_DNA"/>
</dbReference>
<protein>
    <recommendedName>
        <fullName evidence="16">Type II secretion system protein E</fullName>
        <shortName evidence="16">T2SS protein E</shortName>
    </recommendedName>
    <alternativeName>
        <fullName evidence="16">Type II traffic warden ATPase</fullName>
    </alternativeName>
</protein>
<evidence type="ECO:0000256" key="15">
    <source>
        <dbReference type="ARBA" id="ARBA00034006"/>
    </source>
</evidence>
<feature type="domain" description="Bacterial type II secretion system protein E" evidence="17">
    <location>
        <begin position="307"/>
        <end position="321"/>
    </location>
</feature>
<dbReference type="InterPro" id="IPR054757">
    <property type="entry name" value="GSPE_N1E"/>
</dbReference>
<evidence type="ECO:0000256" key="1">
    <source>
        <dbReference type="ARBA" id="ARBA00001947"/>
    </source>
</evidence>
<comment type="function">
    <text evidence="2 16">ATPase component of the type II secretion system required for the energy-dependent secretion of extracellular factors such as proteases and toxins from the periplasm. Acts as a molecular motor to provide the energy that is required for assembly of the pseudopilus and the extrusion of substrates generated in the cytoplasm.</text>
</comment>
<evidence type="ECO:0000313" key="18">
    <source>
        <dbReference type="EMBL" id="MDZ7277557.1"/>
    </source>
</evidence>
<dbReference type="CDD" id="cd01129">
    <property type="entry name" value="PulE-GspE-like"/>
    <property type="match status" value="1"/>
</dbReference>
<keyword evidence="14" id="KW-0472">Membrane</keyword>
<evidence type="ECO:0000256" key="5">
    <source>
        <dbReference type="ARBA" id="ARBA00022448"/>
    </source>
</evidence>
<dbReference type="SUPFAM" id="SSF160246">
    <property type="entry name" value="EspE N-terminal domain-like"/>
    <property type="match status" value="1"/>
</dbReference>
<evidence type="ECO:0000256" key="10">
    <source>
        <dbReference type="ARBA" id="ARBA00022833"/>
    </source>
</evidence>
<dbReference type="Pfam" id="PF22341">
    <property type="entry name" value="GSPE_N1E"/>
    <property type="match status" value="1"/>
</dbReference>
<dbReference type="Gene3D" id="3.30.300.160">
    <property type="entry name" value="Type II secretion system, protein E, N-terminal domain"/>
    <property type="match status" value="1"/>
</dbReference>
<dbReference type="Gene3D" id="3.30.450.90">
    <property type="match status" value="1"/>
</dbReference>
<gene>
    <name evidence="18" type="primary">gspE</name>
    <name evidence="18" type="ORF">N4G40_04570</name>
</gene>
<dbReference type="Proteomes" id="UP001288620">
    <property type="component" value="Unassembled WGS sequence"/>
</dbReference>
<keyword evidence="12 16" id="KW-0653">Protein transport</keyword>
<evidence type="ECO:0000313" key="19">
    <source>
        <dbReference type="Proteomes" id="UP001288620"/>
    </source>
</evidence>
<proteinExistence type="inferred from homology"/>
<dbReference type="Gene3D" id="3.40.50.300">
    <property type="entry name" value="P-loop containing nucleotide triphosphate hydrolases"/>
    <property type="match status" value="1"/>
</dbReference>
<evidence type="ECO:0000256" key="11">
    <source>
        <dbReference type="ARBA" id="ARBA00022840"/>
    </source>
</evidence>
<keyword evidence="9 16" id="KW-0547">Nucleotide-binding</keyword>
<evidence type="ECO:0000256" key="2">
    <source>
        <dbReference type="ARBA" id="ARBA00003288"/>
    </source>
</evidence>
<dbReference type="InterPro" id="IPR001482">
    <property type="entry name" value="T2SS/T4SS_dom"/>
</dbReference>
<reference evidence="19" key="1">
    <citation type="submission" date="2023-07" db="EMBL/GenBank/DDBJ databases">
        <title>Structural and functional analysis of rice phyllospheric bacteria for their antimicrobial properties and defense elicitation against blast disease.</title>
        <authorList>
            <person name="Sahu K.P."/>
            <person name="Asharani P."/>
            <person name="Kumar M."/>
            <person name="Reddy B."/>
            <person name="Kumar A."/>
        </authorList>
    </citation>
    <scope>NUCLEOTIDE SEQUENCE [LARGE SCALE GENOMIC DNA]</scope>
    <source>
        <strain evidence="19">OsEp_Plm_30P10</strain>
    </source>
</reference>
<keyword evidence="19" id="KW-1185">Reference proteome</keyword>
<evidence type="ECO:0000256" key="14">
    <source>
        <dbReference type="ARBA" id="ARBA00023136"/>
    </source>
</evidence>
<keyword evidence="11 16" id="KW-0067">ATP-binding</keyword>
<organism evidence="18 19">
    <name type="scientific">Pantoea eucrina</name>
    <dbReference type="NCBI Taxonomy" id="472693"/>
    <lineage>
        <taxon>Bacteria</taxon>
        <taxon>Pseudomonadati</taxon>
        <taxon>Pseudomonadota</taxon>
        <taxon>Gammaproteobacteria</taxon>
        <taxon>Enterobacterales</taxon>
        <taxon>Erwiniaceae</taxon>
        <taxon>Pantoea</taxon>
    </lineage>
</organism>
<dbReference type="PANTHER" id="PTHR30258">
    <property type="entry name" value="TYPE II SECRETION SYSTEM PROTEIN GSPE-RELATED"/>
    <property type="match status" value="1"/>
</dbReference>
<accession>A0ABU5LC88</accession>
<evidence type="ECO:0000256" key="6">
    <source>
        <dbReference type="ARBA" id="ARBA00022475"/>
    </source>
</evidence>
<dbReference type="InterPro" id="IPR013369">
    <property type="entry name" value="T2SS_GspE"/>
</dbReference>
<evidence type="ECO:0000256" key="4">
    <source>
        <dbReference type="ARBA" id="ARBA00006611"/>
    </source>
</evidence>
<comment type="catalytic activity">
    <reaction evidence="15">
        <text>ATP + H2O + cellular proteinSide 1 = ADP + phosphate + cellular proteinSide 2.</text>
        <dbReference type="EC" id="7.4.2.8"/>
    </reaction>
</comment>
<evidence type="ECO:0000256" key="9">
    <source>
        <dbReference type="ARBA" id="ARBA00022741"/>
    </source>
</evidence>
<dbReference type="InterPro" id="IPR003593">
    <property type="entry name" value="AAA+_ATPase"/>
</dbReference>
<evidence type="ECO:0000256" key="16">
    <source>
        <dbReference type="RuleBase" id="RU366070"/>
    </source>
</evidence>
<dbReference type="Pfam" id="PF00437">
    <property type="entry name" value="T2SSE"/>
    <property type="match status" value="1"/>
</dbReference>